<dbReference type="GO" id="GO:0019005">
    <property type="term" value="C:SCF ubiquitin ligase complex"/>
    <property type="evidence" value="ECO:0007669"/>
    <property type="project" value="TreeGrafter"/>
</dbReference>
<proteinExistence type="predicted"/>
<dbReference type="AlphaFoldDB" id="A0A814W4N5"/>
<dbReference type="PROSITE" id="PS50188">
    <property type="entry name" value="B302_SPRY"/>
    <property type="match status" value="1"/>
</dbReference>
<gene>
    <name evidence="2" type="ORF">EDS130_LOCUS25149</name>
</gene>
<dbReference type="InterPro" id="IPR043136">
    <property type="entry name" value="B30.2/SPRY_sf"/>
</dbReference>
<organism evidence="2 3">
    <name type="scientific">Adineta ricciae</name>
    <name type="common">Rotifer</name>
    <dbReference type="NCBI Taxonomy" id="249248"/>
    <lineage>
        <taxon>Eukaryota</taxon>
        <taxon>Metazoa</taxon>
        <taxon>Spiralia</taxon>
        <taxon>Gnathifera</taxon>
        <taxon>Rotifera</taxon>
        <taxon>Eurotatoria</taxon>
        <taxon>Bdelloidea</taxon>
        <taxon>Adinetida</taxon>
        <taxon>Adinetidae</taxon>
        <taxon>Adineta</taxon>
    </lineage>
</organism>
<evidence type="ECO:0000313" key="2">
    <source>
        <dbReference type="EMBL" id="CAF1197139.1"/>
    </source>
</evidence>
<dbReference type="PANTHER" id="PTHR12245">
    <property type="entry name" value="SPRY DOMAIN CONTAINING SOCS BOX PROTEIN"/>
    <property type="match status" value="1"/>
</dbReference>
<dbReference type="EMBL" id="CAJNOJ010000146">
    <property type="protein sequence ID" value="CAF1197139.1"/>
    <property type="molecule type" value="Genomic_DNA"/>
</dbReference>
<dbReference type="InterPro" id="IPR003877">
    <property type="entry name" value="SPRY_dom"/>
</dbReference>
<dbReference type="InterPro" id="IPR050672">
    <property type="entry name" value="FBXO45-Fsn/SPSB_families"/>
</dbReference>
<evidence type="ECO:0000259" key="1">
    <source>
        <dbReference type="PROSITE" id="PS50188"/>
    </source>
</evidence>
<dbReference type="GO" id="GO:0043161">
    <property type="term" value="P:proteasome-mediated ubiquitin-dependent protein catabolic process"/>
    <property type="evidence" value="ECO:0007669"/>
    <property type="project" value="TreeGrafter"/>
</dbReference>
<dbReference type="SMART" id="SM00449">
    <property type="entry name" value="SPRY"/>
    <property type="match status" value="1"/>
</dbReference>
<dbReference type="SUPFAM" id="SSF49899">
    <property type="entry name" value="Concanavalin A-like lectins/glucanases"/>
    <property type="match status" value="1"/>
</dbReference>
<reference evidence="2" key="1">
    <citation type="submission" date="2021-02" db="EMBL/GenBank/DDBJ databases">
        <authorList>
            <person name="Nowell W R."/>
        </authorList>
    </citation>
    <scope>NUCLEOTIDE SEQUENCE</scope>
</reference>
<dbReference type="OrthoDB" id="5988181at2759"/>
<dbReference type="PANTHER" id="PTHR12245:SF11">
    <property type="entry name" value="PROTEIN GUSTAVUS"/>
    <property type="match status" value="1"/>
</dbReference>
<dbReference type="Proteomes" id="UP000663852">
    <property type="component" value="Unassembled WGS sequence"/>
</dbReference>
<dbReference type="InterPro" id="IPR013320">
    <property type="entry name" value="ConA-like_dom_sf"/>
</dbReference>
<sequence>MVLPRSNQTTATHYELNTKKCQTTKANSKTKKKSKQRVLTAKSVQTKRKKLTKRVDLNDPSLDTITLRRSRRLNPKTKQTTPLPYSNTKLHSLRRTKNSCSHSIKQDHLVSSMGLRNGKIVNLRSFISDTTPTQEVTATSLPLPSYNPLPITHQTSVSCTSKTAHQQNNINNNNNNNNNNDFNLLFYYSNLTNHPSLDPSNYFPARLDILLDRPPASREKQLEYAWNHEDRSMNIFVKHNDPCTFHRHPVAQSTDAVRCKKGFSSGIHVWEIEWNTRQRGTHAVVGVGTLKAPLHCPGYQALVGMTQESWGWDLGRNKLYHKGINSVYASTQNPSTPTNFSGLMPSTTTSSTMTDPADALNNNGIAYATKSDDYFVVPDKFLVILDMEEGTLSYIVDGQYLGVAFSDLKDKGTLYPMVSSVWGHCEITMRYINGLEPEPFQLMDTCRRVIRKQKRQPLNENIAKKRQEVVYRPSLMKMAHVTRTFWTQAEALDYIVEKQKNNDTDEILYLFSFESQPEGKRRYQVADIDVFIHEYYQLPANQRHTYEIIIDKKPSKLYFDLEYDTAANPKLDGPKLTTNFVQFVLNFMRKRSDDLDYSIKDVLVLDSTSAKKFSRHLIFQTKDPFLDNIAVGKFVNLILEDVHGCLINHQCPAVLNSPASQVQRSQSHSDSSVFARNLLTSLEPYLYRFEQCDCIDDYSQIKFKDIVEFIINKGDGSGIAWFCDMGVYTKNRAFRLLHSSKFDKHECFTVAPENQWKPILRPLHTCSAVPSEAERQIFMASLVYFNKPIRRFIHVDDEILTASKTVLPRNQRSAQSSYTTEDMKKISLDYPELVHFMTDVACDKRTNKDDMCMSRLYKAKEIQNDFRWEISFMYVGNYRYCERIRRHHKQNNIYFVVDMRKGTYRQKCHDPDCKTFQGIERKLPVNATPWLMMLDEDWENKGF</sequence>
<evidence type="ECO:0000313" key="3">
    <source>
        <dbReference type="Proteomes" id="UP000663852"/>
    </source>
</evidence>
<feature type="domain" description="B30.2/SPRY" evidence="1">
    <location>
        <begin position="204"/>
        <end position="436"/>
    </location>
</feature>
<dbReference type="Gene3D" id="2.60.120.920">
    <property type="match status" value="1"/>
</dbReference>
<dbReference type="CDD" id="cd12906">
    <property type="entry name" value="SPRY_SOCS1-2-4"/>
    <property type="match status" value="1"/>
</dbReference>
<comment type="caution">
    <text evidence="2">The sequence shown here is derived from an EMBL/GenBank/DDBJ whole genome shotgun (WGS) entry which is preliminary data.</text>
</comment>
<protein>
    <recommendedName>
        <fullName evidence="1">B30.2/SPRY domain-containing protein</fullName>
    </recommendedName>
</protein>
<name>A0A814W4N5_ADIRI</name>
<accession>A0A814W4N5</accession>
<dbReference type="Pfam" id="PF00622">
    <property type="entry name" value="SPRY"/>
    <property type="match status" value="1"/>
</dbReference>
<dbReference type="InterPro" id="IPR001870">
    <property type="entry name" value="B30.2/SPRY"/>
</dbReference>
<dbReference type="Pfam" id="PF03121">
    <property type="entry name" value="Herpes_UL52"/>
    <property type="match status" value="1"/>
</dbReference>